<name>X1KYV4_9ZZZZ</name>
<proteinExistence type="predicted"/>
<comment type="caution">
    <text evidence="1">The sequence shown here is derived from an EMBL/GenBank/DDBJ whole genome shotgun (WGS) entry which is preliminary data.</text>
</comment>
<reference evidence="1" key="1">
    <citation type="journal article" date="2014" name="Front. Microbiol.">
        <title>High frequency of phylogenetically diverse reductive dehalogenase-homologous genes in deep subseafloor sedimentary metagenomes.</title>
        <authorList>
            <person name="Kawai M."/>
            <person name="Futagami T."/>
            <person name="Toyoda A."/>
            <person name="Takaki Y."/>
            <person name="Nishi S."/>
            <person name="Hori S."/>
            <person name="Arai W."/>
            <person name="Tsubouchi T."/>
            <person name="Morono Y."/>
            <person name="Uchiyama I."/>
            <person name="Ito T."/>
            <person name="Fujiyama A."/>
            <person name="Inagaki F."/>
            <person name="Takami H."/>
        </authorList>
    </citation>
    <scope>NUCLEOTIDE SEQUENCE</scope>
    <source>
        <strain evidence="1">Expedition CK06-06</strain>
    </source>
</reference>
<accession>X1KYV4</accession>
<evidence type="ECO:0000313" key="1">
    <source>
        <dbReference type="EMBL" id="GAI12262.1"/>
    </source>
</evidence>
<gene>
    <name evidence="1" type="ORF">S06H3_18074</name>
</gene>
<organism evidence="1">
    <name type="scientific">marine sediment metagenome</name>
    <dbReference type="NCBI Taxonomy" id="412755"/>
    <lineage>
        <taxon>unclassified sequences</taxon>
        <taxon>metagenomes</taxon>
        <taxon>ecological metagenomes</taxon>
    </lineage>
</organism>
<feature type="non-terminal residue" evidence="1">
    <location>
        <position position="223"/>
    </location>
</feature>
<dbReference type="EMBL" id="BARV01009098">
    <property type="protein sequence ID" value="GAI12262.1"/>
    <property type="molecule type" value="Genomic_DNA"/>
</dbReference>
<dbReference type="AlphaFoldDB" id="X1KYV4"/>
<sequence>MPVHKERVGLRHGVDIVVRRKDGTIKEERHYGDIKDGVKRKIRDGFFTRFIKRIQKRVIDQDLVVSVGKAAVAGLILTDVSVDDYDYLAIGTGTTGPVAGNTTLETETHRGAGTGTRVTTTVTDDTAQLVFTFSGYSGTEAVTEIGMLNAAAAGDLLMRQTFDALNVDWTAGDSIVMKKGLRISGTSSGVPSSCLGELVSVGVGLLFRYSVILSSSELLYLST</sequence>
<protein>
    <submittedName>
        <fullName evidence="1">Uncharacterized protein</fullName>
    </submittedName>
</protein>